<sequence>MASRYYNRAAVSSSDLSDPSDLEELYSVSEEEPTERDANDLRLTQAINYLAQEGGDDSAATWMHRVDRIDAALLQQLPQRSSDYDRKLYRRLKAMVRDVQREFEEAAAENSGLTMDVDDNLPDYHSAYPAVQALYREADEAETPMDAPSSPPLKPRQRHGKPNDKVPRQKHFLYGGPNNEVENWYRDMPGILPFPETPQMAHWESLKIDYDLSKPADAKHVETTVPFNHPQLEQYKNLSQYDSGSRYKLPATTLREQERVNRLGSEQRLKKVVDAFNKGDRNKEINKDYAPRVFLEKFAVGPQSKYFTTVWDGALLTTGSASPTALRRSMNVTPTKPRRVSNISVASSAGSSKRVAFERSKAAAAAAASAAFRRISDARVEALHTTPRRDSASATSKTPSTRRVVSAVEVPQKRPRGRPPKASTAPKVAKAPAPAPPTPVSAPPPTIQSSPKPSSSTTKALGKRKRSIGSETFTPDGKRKKSIGSEDYTPESVKKRTRAAVASTKKKVDFTDPLVSSPEEGVFPASSVGVKGLRRDCEEGGGEGKVVSKAAVAGERLRRGW</sequence>
<feature type="compositionally biased region" description="Low complexity" evidence="1">
    <location>
        <begin position="447"/>
        <end position="458"/>
    </location>
</feature>
<dbReference type="Proteomes" id="UP001140560">
    <property type="component" value="Unassembled WGS sequence"/>
</dbReference>
<feature type="compositionally biased region" description="Polar residues" evidence="1">
    <location>
        <begin position="392"/>
        <end position="403"/>
    </location>
</feature>
<evidence type="ECO:0000313" key="2">
    <source>
        <dbReference type="EMBL" id="KAJ4373985.1"/>
    </source>
</evidence>
<feature type="region of interest" description="Disordered" evidence="1">
    <location>
        <begin position="326"/>
        <end position="354"/>
    </location>
</feature>
<feature type="compositionally biased region" description="Pro residues" evidence="1">
    <location>
        <begin position="433"/>
        <end position="446"/>
    </location>
</feature>
<dbReference type="AlphaFoldDB" id="A0A9W8YC27"/>
<comment type="caution">
    <text evidence="2">The sequence shown here is derived from an EMBL/GenBank/DDBJ whole genome shotgun (WGS) entry which is preliminary data.</text>
</comment>
<name>A0A9W8YC27_9PLEO</name>
<feature type="compositionally biased region" description="Acidic residues" evidence="1">
    <location>
        <begin position="18"/>
        <end position="34"/>
    </location>
</feature>
<feature type="compositionally biased region" description="Low complexity" evidence="1">
    <location>
        <begin position="340"/>
        <end position="354"/>
    </location>
</feature>
<proteinExistence type="predicted"/>
<dbReference type="OrthoDB" id="3779124at2759"/>
<evidence type="ECO:0000313" key="3">
    <source>
        <dbReference type="Proteomes" id="UP001140560"/>
    </source>
</evidence>
<reference evidence="2" key="1">
    <citation type="submission" date="2022-10" db="EMBL/GenBank/DDBJ databases">
        <title>Tapping the CABI collections for fungal endophytes: first genome assemblies for Collariella, Neodidymelliopsis, Ascochyta clinopodiicola, Didymella pomorum, Didymosphaeria variabile, Neocosmospora piperis and Neocucurbitaria cava.</title>
        <authorList>
            <person name="Hill R."/>
        </authorList>
    </citation>
    <scope>NUCLEOTIDE SEQUENCE</scope>
    <source>
        <strain evidence="2">IMI 356814</strain>
    </source>
</reference>
<keyword evidence="3" id="KW-1185">Reference proteome</keyword>
<feature type="region of interest" description="Disordered" evidence="1">
    <location>
        <begin position="139"/>
        <end position="178"/>
    </location>
</feature>
<organism evidence="2 3">
    <name type="scientific">Neocucurbitaria cava</name>
    <dbReference type="NCBI Taxonomy" id="798079"/>
    <lineage>
        <taxon>Eukaryota</taxon>
        <taxon>Fungi</taxon>
        <taxon>Dikarya</taxon>
        <taxon>Ascomycota</taxon>
        <taxon>Pezizomycotina</taxon>
        <taxon>Dothideomycetes</taxon>
        <taxon>Pleosporomycetidae</taxon>
        <taxon>Pleosporales</taxon>
        <taxon>Pleosporineae</taxon>
        <taxon>Cucurbitariaceae</taxon>
        <taxon>Neocucurbitaria</taxon>
    </lineage>
</organism>
<feature type="region of interest" description="Disordered" evidence="1">
    <location>
        <begin position="383"/>
        <end position="505"/>
    </location>
</feature>
<feature type="region of interest" description="Disordered" evidence="1">
    <location>
        <begin position="1"/>
        <end position="39"/>
    </location>
</feature>
<protein>
    <submittedName>
        <fullName evidence="2">Uncharacterized protein</fullName>
    </submittedName>
</protein>
<evidence type="ECO:0000256" key="1">
    <source>
        <dbReference type="SAM" id="MobiDB-lite"/>
    </source>
</evidence>
<feature type="compositionally biased region" description="Low complexity" evidence="1">
    <location>
        <begin position="420"/>
        <end position="432"/>
    </location>
</feature>
<dbReference type="EMBL" id="JAPEUY010000004">
    <property type="protein sequence ID" value="KAJ4373985.1"/>
    <property type="molecule type" value="Genomic_DNA"/>
</dbReference>
<gene>
    <name evidence="2" type="ORF">N0V83_002724</name>
</gene>
<accession>A0A9W8YC27</accession>